<organism evidence="2 3">
    <name type="scientific">Paramecium sonneborni</name>
    <dbReference type="NCBI Taxonomy" id="65129"/>
    <lineage>
        <taxon>Eukaryota</taxon>
        <taxon>Sar</taxon>
        <taxon>Alveolata</taxon>
        <taxon>Ciliophora</taxon>
        <taxon>Intramacronucleata</taxon>
        <taxon>Oligohymenophorea</taxon>
        <taxon>Peniculida</taxon>
        <taxon>Parameciidae</taxon>
        <taxon>Paramecium</taxon>
    </lineage>
</organism>
<dbReference type="AlphaFoldDB" id="A0A8S1QWK9"/>
<dbReference type="EMBL" id="CAJJDN010000122">
    <property type="protein sequence ID" value="CAD8119793.1"/>
    <property type="molecule type" value="Genomic_DNA"/>
</dbReference>
<evidence type="ECO:0000313" key="1">
    <source>
        <dbReference type="EMBL" id="CAD8119791.1"/>
    </source>
</evidence>
<accession>A0A8S1QWK9</accession>
<keyword evidence="3" id="KW-1185">Reference proteome</keyword>
<evidence type="ECO:0000313" key="3">
    <source>
        <dbReference type="Proteomes" id="UP000692954"/>
    </source>
</evidence>
<name>A0A8S1QWK9_9CILI</name>
<protein>
    <submittedName>
        <fullName evidence="2">Uncharacterized protein</fullName>
    </submittedName>
</protein>
<gene>
    <name evidence="1" type="ORF">PSON_ATCC_30995.1.T1220197</name>
    <name evidence="2" type="ORF">PSON_ATCC_30995.1.T1220199</name>
</gene>
<sequence length="62" mass="7419">MIFQIIKDFLTSNDNFYINFKETLNFLSLLLQSQLQISELIFKLKVLFKKLEKSYNSIIPLM</sequence>
<reference evidence="2" key="1">
    <citation type="submission" date="2021-01" db="EMBL/GenBank/DDBJ databases">
        <authorList>
            <consortium name="Genoscope - CEA"/>
            <person name="William W."/>
        </authorList>
    </citation>
    <scope>NUCLEOTIDE SEQUENCE</scope>
</reference>
<comment type="caution">
    <text evidence="2">The sequence shown here is derived from an EMBL/GenBank/DDBJ whole genome shotgun (WGS) entry which is preliminary data.</text>
</comment>
<evidence type="ECO:0000313" key="2">
    <source>
        <dbReference type="EMBL" id="CAD8119793.1"/>
    </source>
</evidence>
<dbReference type="EMBL" id="CAJJDN010000122">
    <property type="protein sequence ID" value="CAD8119791.1"/>
    <property type="molecule type" value="Genomic_DNA"/>
</dbReference>
<proteinExistence type="predicted"/>
<dbReference type="Proteomes" id="UP000692954">
    <property type="component" value="Unassembled WGS sequence"/>
</dbReference>